<evidence type="ECO:0000256" key="6">
    <source>
        <dbReference type="ARBA" id="ARBA00023136"/>
    </source>
</evidence>
<dbReference type="InterPro" id="IPR036259">
    <property type="entry name" value="MFS_trans_sf"/>
</dbReference>
<gene>
    <name evidence="9" type="ORF">BAU07_13545</name>
</gene>
<keyword evidence="6 7" id="KW-0472">Membrane</keyword>
<proteinExistence type="predicted"/>
<dbReference type="Pfam" id="PF00083">
    <property type="entry name" value="Sugar_tr"/>
    <property type="match status" value="1"/>
</dbReference>
<dbReference type="Gene3D" id="1.20.1250.20">
    <property type="entry name" value="MFS general substrate transporter like domains"/>
    <property type="match status" value="1"/>
</dbReference>
<dbReference type="EMBL" id="CP016172">
    <property type="protein sequence ID" value="ANN77976.1"/>
    <property type="molecule type" value="Genomic_DNA"/>
</dbReference>
<evidence type="ECO:0000256" key="2">
    <source>
        <dbReference type="ARBA" id="ARBA00022448"/>
    </source>
</evidence>
<name>A0A193GEU9_9BORD</name>
<dbReference type="STRING" id="463014.BAU07_13545"/>
<evidence type="ECO:0000256" key="1">
    <source>
        <dbReference type="ARBA" id="ARBA00004651"/>
    </source>
</evidence>
<evidence type="ECO:0000256" key="4">
    <source>
        <dbReference type="ARBA" id="ARBA00022692"/>
    </source>
</evidence>
<dbReference type="FunFam" id="1.20.1250.20:FF:000001">
    <property type="entry name" value="Dicarboxylate MFS transporter"/>
    <property type="match status" value="1"/>
</dbReference>
<reference evidence="9 10" key="1">
    <citation type="submission" date="2016-06" db="EMBL/GenBank/DDBJ databases">
        <title>Complete genome sequences of Bordetella bronchialis and Bordetella flabilis.</title>
        <authorList>
            <person name="LiPuma J.J."/>
            <person name="Spilker T."/>
        </authorList>
    </citation>
    <scope>NUCLEOTIDE SEQUENCE [LARGE SCALE GENOMIC DNA]</scope>
    <source>
        <strain evidence="9 10">AU10664</strain>
    </source>
</reference>
<evidence type="ECO:0000313" key="10">
    <source>
        <dbReference type="Proteomes" id="UP000091926"/>
    </source>
</evidence>
<keyword evidence="10" id="KW-1185">Reference proteome</keyword>
<keyword evidence="3" id="KW-1003">Cell membrane</keyword>
<organism evidence="9 10">
    <name type="scientific">Bordetella flabilis</name>
    <dbReference type="NCBI Taxonomy" id="463014"/>
    <lineage>
        <taxon>Bacteria</taxon>
        <taxon>Pseudomonadati</taxon>
        <taxon>Pseudomonadota</taxon>
        <taxon>Betaproteobacteria</taxon>
        <taxon>Burkholderiales</taxon>
        <taxon>Alcaligenaceae</taxon>
        <taxon>Bordetella</taxon>
    </lineage>
</organism>
<evidence type="ECO:0000256" key="5">
    <source>
        <dbReference type="ARBA" id="ARBA00022989"/>
    </source>
</evidence>
<sequence length="283" mass="30627">MHAAVSARNTAPPRRPISLRRVIVSSTIGSTVEWYDFFIFATASVLAFNHVFFPSVSPLVGTLIALSTYAVGFVARPLGGLFFGPMGDRKGRKTALVITLLISGISTFAVGLLPTYEVIGVWAPLALLLVRILHGFSIGGEQANAILIACEHAPAPRRGFYASFIQLGAPLGYLLPLGLFALLTANMSNEAFLAWGWRVPFLLAGILVALGLYIRVHLADAPEFLEARARQKEVRTPLRDVLRQYPRETWYGVGAKLAESVTFSAYSVLIVAYAVNQGIAKAP</sequence>
<feature type="transmembrane region" description="Helical" evidence="7">
    <location>
        <begin position="119"/>
        <end position="139"/>
    </location>
</feature>
<dbReference type="OrthoDB" id="6766492at2"/>
<dbReference type="KEGG" id="bfz:BAU07_13545"/>
<dbReference type="InterPro" id="IPR005829">
    <property type="entry name" value="Sugar_transporter_CS"/>
</dbReference>
<dbReference type="PANTHER" id="PTHR43045:SF1">
    <property type="entry name" value="SHIKIMATE TRANSPORTER"/>
    <property type="match status" value="1"/>
</dbReference>
<dbReference type="PROSITE" id="PS50850">
    <property type="entry name" value="MFS"/>
    <property type="match status" value="1"/>
</dbReference>
<dbReference type="Proteomes" id="UP000091926">
    <property type="component" value="Chromosome"/>
</dbReference>
<protein>
    <recommendedName>
        <fullName evidence="8">Major facilitator superfamily (MFS) profile domain-containing protein</fullName>
    </recommendedName>
</protein>
<accession>A0A193GEU9</accession>
<dbReference type="GO" id="GO:0022857">
    <property type="term" value="F:transmembrane transporter activity"/>
    <property type="evidence" value="ECO:0007669"/>
    <property type="project" value="InterPro"/>
</dbReference>
<feature type="domain" description="Major facilitator superfamily (MFS) profile" evidence="8">
    <location>
        <begin position="22"/>
        <end position="283"/>
    </location>
</feature>
<evidence type="ECO:0000313" key="9">
    <source>
        <dbReference type="EMBL" id="ANN77976.1"/>
    </source>
</evidence>
<dbReference type="InterPro" id="IPR005828">
    <property type="entry name" value="MFS_sugar_transport-like"/>
</dbReference>
<evidence type="ECO:0000259" key="8">
    <source>
        <dbReference type="PROSITE" id="PS50850"/>
    </source>
</evidence>
<feature type="transmembrane region" description="Helical" evidence="7">
    <location>
        <begin position="95"/>
        <end position="113"/>
    </location>
</feature>
<feature type="transmembrane region" description="Helical" evidence="7">
    <location>
        <begin position="160"/>
        <end position="183"/>
    </location>
</feature>
<feature type="transmembrane region" description="Helical" evidence="7">
    <location>
        <begin position="195"/>
        <end position="214"/>
    </location>
</feature>
<dbReference type="RefSeq" id="WP_066658576.1">
    <property type="nucleotide sequence ID" value="NZ_CBCSCL010000001.1"/>
</dbReference>
<keyword evidence="2" id="KW-0813">Transport</keyword>
<evidence type="ECO:0000256" key="7">
    <source>
        <dbReference type="SAM" id="Phobius"/>
    </source>
</evidence>
<comment type="subcellular location">
    <subcellularLocation>
        <location evidence="1">Cell membrane</location>
        <topology evidence="1">Multi-pass membrane protein</topology>
    </subcellularLocation>
</comment>
<keyword evidence="4 7" id="KW-0812">Transmembrane</keyword>
<dbReference type="AlphaFoldDB" id="A0A193GEU9"/>
<dbReference type="GO" id="GO:0005886">
    <property type="term" value="C:plasma membrane"/>
    <property type="evidence" value="ECO:0007669"/>
    <property type="project" value="UniProtKB-SubCell"/>
</dbReference>
<dbReference type="SUPFAM" id="SSF103473">
    <property type="entry name" value="MFS general substrate transporter"/>
    <property type="match status" value="1"/>
</dbReference>
<dbReference type="PANTHER" id="PTHR43045">
    <property type="entry name" value="SHIKIMATE TRANSPORTER"/>
    <property type="match status" value="1"/>
</dbReference>
<keyword evidence="5 7" id="KW-1133">Transmembrane helix</keyword>
<dbReference type="InterPro" id="IPR020846">
    <property type="entry name" value="MFS_dom"/>
</dbReference>
<feature type="transmembrane region" description="Helical" evidence="7">
    <location>
        <begin position="59"/>
        <end position="83"/>
    </location>
</feature>
<evidence type="ECO:0000256" key="3">
    <source>
        <dbReference type="ARBA" id="ARBA00022475"/>
    </source>
</evidence>
<dbReference type="PROSITE" id="PS00217">
    <property type="entry name" value="SUGAR_TRANSPORT_2"/>
    <property type="match status" value="1"/>
</dbReference>